<sequence length="407" mass="46986">MTITGQEDHPKHIPEVHNAFDTIKLLGSGSFGSVWHIRNKKDKREYALKYSTATSLPHSVRAETRVLKVCNGTCNLPEPFGVFRHKTQFYTIINYMEHDELMSVIYDMTHEDILDYAKNVFIALEYLHARNVIHRDVKPGNILYNRNKRKYLLVDFGLSTFYEKKEPNILNNRENQAEKMEIDEDEEELLIAKGREPVFSKSVTQRCNCSGKPMSCKRCESAPKFSYCKSGTNGYRAPETMLMCLDQTTKLDIWSAGATVLSLMCRLPSVFRYDNEFEGIYQYGTILGSNEMSEAAKSWNVNLMYDKIYPKKSFYRLQKSLNLQTKGQFREFASTHCKHCQTLIFENANGFCICEEGPVCVDQYSSIYEQIVCRVLDFTLHPHPAKRFSASELLSFLENELAELNCK</sequence>
<dbReference type="WBParaSite" id="RSKR_0000502000.1">
    <property type="protein sequence ID" value="RSKR_0000502000.1"/>
    <property type="gene ID" value="RSKR_0000502000"/>
</dbReference>
<proteinExistence type="predicted"/>
<evidence type="ECO:0000313" key="1">
    <source>
        <dbReference type="Proteomes" id="UP000095286"/>
    </source>
</evidence>
<name>A0AC35TVF7_9BILA</name>
<evidence type="ECO:0000313" key="2">
    <source>
        <dbReference type="WBParaSite" id="RSKR_0000502000.1"/>
    </source>
</evidence>
<organism evidence="1 2">
    <name type="scientific">Rhabditophanes sp. KR3021</name>
    <dbReference type="NCBI Taxonomy" id="114890"/>
    <lineage>
        <taxon>Eukaryota</taxon>
        <taxon>Metazoa</taxon>
        <taxon>Ecdysozoa</taxon>
        <taxon>Nematoda</taxon>
        <taxon>Chromadorea</taxon>
        <taxon>Rhabditida</taxon>
        <taxon>Tylenchina</taxon>
        <taxon>Panagrolaimomorpha</taxon>
        <taxon>Strongyloidoidea</taxon>
        <taxon>Alloionematidae</taxon>
        <taxon>Rhabditophanes</taxon>
    </lineage>
</organism>
<dbReference type="Proteomes" id="UP000095286">
    <property type="component" value="Unplaced"/>
</dbReference>
<protein>
    <submittedName>
        <fullName evidence="2">Protein kinase domain-containing protein</fullName>
    </submittedName>
</protein>
<reference evidence="2" key="1">
    <citation type="submission" date="2016-11" db="UniProtKB">
        <authorList>
            <consortium name="WormBaseParasite"/>
        </authorList>
    </citation>
    <scope>IDENTIFICATION</scope>
    <source>
        <strain evidence="2">KR3021</strain>
    </source>
</reference>
<accession>A0AC35TVF7</accession>